<dbReference type="Pfam" id="PF12760">
    <property type="entry name" value="Zn_ribbon_IS1595"/>
    <property type="match status" value="1"/>
</dbReference>
<organism evidence="3 4">
    <name type="scientific">Candidatus Dactylopiibacterium carminicum</name>
    <dbReference type="NCBI Taxonomy" id="857335"/>
    <lineage>
        <taxon>Bacteria</taxon>
        <taxon>Pseudomonadati</taxon>
        <taxon>Pseudomonadota</taxon>
        <taxon>Betaproteobacteria</taxon>
        <taxon>Rhodocyclales</taxon>
        <taxon>Rhodocyclaceae</taxon>
        <taxon>Candidatus Dactylopiibacterium</taxon>
    </lineage>
</organism>
<dbReference type="Pfam" id="PF12762">
    <property type="entry name" value="DDE_Tnp_IS1595"/>
    <property type="match status" value="1"/>
</dbReference>
<dbReference type="AlphaFoldDB" id="A0A272EP07"/>
<dbReference type="Proteomes" id="UP000216107">
    <property type="component" value="Unassembled WGS sequence"/>
</dbReference>
<dbReference type="OrthoDB" id="5365332at2"/>
<evidence type="ECO:0000313" key="3">
    <source>
        <dbReference type="EMBL" id="PAS91857.1"/>
    </source>
</evidence>
<dbReference type="PANTHER" id="PTHR47163:SF2">
    <property type="entry name" value="SI:DKEY-17M8.2"/>
    <property type="match status" value="1"/>
</dbReference>
<proteinExistence type="predicted"/>
<dbReference type="PANTHER" id="PTHR47163">
    <property type="entry name" value="DDE_TNP_IS1595 DOMAIN-CONTAINING PROTEIN"/>
    <property type="match status" value="1"/>
</dbReference>
<dbReference type="InterPro" id="IPR024445">
    <property type="entry name" value="Tnp_ISXO2-like"/>
</dbReference>
<protein>
    <submittedName>
        <fullName evidence="3">IS1595 family transposase</fullName>
    </submittedName>
</protein>
<gene>
    <name evidence="2" type="ORF">BGI27_14660</name>
    <name evidence="3" type="ORF">CGU29_14275</name>
</gene>
<dbReference type="Proteomes" id="UP000623509">
    <property type="component" value="Unassembled WGS sequence"/>
</dbReference>
<feature type="domain" description="ISXO2-like transposase" evidence="1">
    <location>
        <begin position="133"/>
        <end position="278"/>
    </location>
</feature>
<accession>A0A272EP07</accession>
<evidence type="ECO:0000313" key="2">
    <source>
        <dbReference type="EMBL" id="KAF7598205.1"/>
    </source>
</evidence>
<evidence type="ECO:0000259" key="1">
    <source>
        <dbReference type="SMART" id="SM01126"/>
    </source>
</evidence>
<keyword evidence="5" id="KW-1185">Reference proteome</keyword>
<dbReference type="InterPro" id="IPR053164">
    <property type="entry name" value="IS1016-like_transposase"/>
</dbReference>
<name>A0A272EP07_9RHOO</name>
<reference evidence="2 5" key="1">
    <citation type="submission" date="2016-08" db="EMBL/GenBank/DDBJ databases">
        <title>Candidatus Dactylopiibacterium carminicum genome sequence.</title>
        <authorList>
            <person name="Ramirez-Puebla S.T."/>
            <person name="Ormeno-Orrillo E."/>
            <person name="Vera-Ponce De Leon A."/>
            <person name="Luis L."/>
            <person name="Sanchez-Flores A."/>
            <person name="Monica R."/>
            <person name="Martinez-Romero E."/>
        </authorList>
    </citation>
    <scope>NUCLEOTIDE SEQUENCE [LARGE SCALE GENOMIC DNA]</scope>
    <source>
        <strain evidence="2">END1</strain>
    </source>
</reference>
<dbReference type="SMART" id="SM01126">
    <property type="entry name" value="DDE_Tnp_IS1595"/>
    <property type="match status" value="1"/>
</dbReference>
<dbReference type="EMBL" id="NMRN01000057">
    <property type="protein sequence ID" value="PAS91857.1"/>
    <property type="molecule type" value="Genomic_DNA"/>
</dbReference>
<dbReference type="InterPro" id="IPR024442">
    <property type="entry name" value="Transposase_Zn_ribbon"/>
</dbReference>
<dbReference type="EMBL" id="MDUX01000059">
    <property type="protein sequence ID" value="KAF7598205.1"/>
    <property type="molecule type" value="Genomic_DNA"/>
</dbReference>
<evidence type="ECO:0000313" key="4">
    <source>
        <dbReference type="Proteomes" id="UP000216107"/>
    </source>
</evidence>
<sequence>MSAYQLIKKFPDEESARAHLEAQRWPGGVACLFCGSSGKMYSQTRNGIGGYYRCAECSKTFTLRTGTIFERSHVPLDKWLYAIYLVVTSRKGISSMQLSKELGVTQKTAWFMLQRIREACGNDDDDDSTGGGFLRGIIEADETYIGGKEMNKHEHKKLNAGRGTVGKTIVFGVRERGGKVVACVIPNTALKTIQEKLRTLLVPGSTLCTDEHSSYKGMAEFAHFAVNHSAKQFVDGMAHTNGIESVWAVLKRGYYGTHHWFSVKHLQRYINEFAFRLNEGNVRTHTMERINAALGKAVGVRLTYSALTA</sequence>
<reference evidence="3 4" key="2">
    <citation type="submission" date="2017-07" db="EMBL/GenBank/DDBJ databases">
        <title>Candidatus Dactylopiibacterium carminicum, a nitrogen-fixing symbiont of the cochineal insect Dactylopius coccus and Dactylopius opuntiae (Hemiptera: Coccoidea: Dactylopiidae).</title>
        <authorList>
            <person name="Vera A."/>
        </authorList>
    </citation>
    <scope>NUCLEOTIDE SEQUENCE [LARGE SCALE GENOMIC DNA]</scope>
    <source>
        <strain evidence="3 4">NFDCM</strain>
    </source>
</reference>
<dbReference type="NCBIfam" id="NF033547">
    <property type="entry name" value="transpos_IS1595"/>
    <property type="match status" value="1"/>
</dbReference>
<comment type="caution">
    <text evidence="3">The sequence shown here is derived from an EMBL/GenBank/DDBJ whole genome shotgun (WGS) entry which is preliminary data.</text>
</comment>
<dbReference type="RefSeq" id="WP_095525591.1">
    <property type="nucleotide sequence ID" value="NZ_MDUX01000059.1"/>
</dbReference>
<evidence type="ECO:0000313" key="5">
    <source>
        <dbReference type="Proteomes" id="UP000623509"/>
    </source>
</evidence>